<evidence type="ECO:0000259" key="1">
    <source>
        <dbReference type="SMART" id="SM00858"/>
    </source>
</evidence>
<dbReference type="AlphaFoldDB" id="A0A239BMC8"/>
<dbReference type="Proteomes" id="UP000198386">
    <property type="component" value="Unassembled WGS sequence"/>
</dbReference>
<dbReference type="EMBL" id="FZOH01000002">
    <property type="protein sequence ID" value="SNS09120.1"/>
    <property type="molecule type" value="Genomic_DNA"/>
</dbReference>
<evidence type="ECO:0000313" key="2">
    <source>
        <dbReference type="EMBL" id="SNS09120.1"/>
    </source>
</evidence>
<proteinExistence type="predicted"/>
<dbReference type="InterPro" id="IPR031571">
    <property type="entry name" value="RcpC_dom"/>
</dbReference>
<dbReference type="OrthoDB" id="5182178at2"/>
<accession>A0A239BMC8</accession>
<dbReference type="SMART" id="SM00858">
    <property type="entry name" value="SAF"/>
    <property type="match status" value="1"/>
</dbReference>
<gene>
    <name evidence="2" type="ORF">SAMN04488107_1309</name>
</gene>
<sequence length="269" mass="27444">MRRRLLAATAALVLVAAGTVVLLAYVRGADARALAGVRTVQVLVVDQPIPEGTPAEEVAGLVRTELLPVKAAVDGRVTELGQLAGQVATADLAPGEQLLAARFAAPEDLQAPGTVPVPEGLSEVSLVLEPQRAVGGRLAAGDEIGVYISMELQGNIDADPDEEQIGTTHATLHGVLVTQVQGAPAPAADGGDVETASATSAAPTENVMVTVALPARDAERVVFGMEHATVWLSLEREGTDTSGTRVVTQGNIYGDLLAALGSVAAEASE</sequence>
<feature type="domain" description="SAF" evidence="1">
    <location>
        <begin position="40"/>
        <end position="104"/>
    </location>
</feature>
<dbReference type="CDD" id="cd11614">
    <property type="entry name" value="SAF_CpaB_FlgA_like"/>
    <property type="match status" value="1"/>
</dbReference>
<name>A0A239BMC8_9ACTN</name>
<protein>
    <submittedName>
        <fullName evidence="2">Pilus assembly protein CpaB</fullName>
    </submittedName>
</protein>
<reference evidence="3" key="1">
    <citation type="submission" date="2017-06" db="EMBL/GenBank/DDBJ databases">
        <authorList>
            <person name="Varghese N."/>
            <person name="Submissions S."/>
        </authorList>
    </citation>
    <scope>NUCLEOTIDE SEQUENCE [LARGE SCALE GENOMIC DNA]</scope>
    <source>
        <strain evidence="3">DSM 45423</strain>
    </source>
</reference>
<evidence type="ECO:0000313" key="3">
    <source>
        <dbReference type="Proteomes" id="UP000198386"/>
    </source>
</evidence>
<dbReference type="InterPro" id="IPR013974">
    <property type="entry name" value="SAF"/>
</dbReference>
<keyword evidence="3" id="KW-1185">Reference proteome</keyword>
<organism evidence="2 3">
    <name type="scientific">Geodermatophilus saharensis</name>
    <dbReference type="NCBI Taxonomy" id="1137994"/>
    <lineage>
        <taxon>Bacteria</taxon>
        <taxon>Bacillati</taxon>
        <taxon>Actinomycetota</taxon>
        <taxon>Actinomycetes</taxon>
        <taxon>Geodermatophilales</taxon>
        <taxon>Geodermatophilaceae</taxon>
        <taxon>Geodermatophilus</taxon>
    </lineage>
</organism>
<dbReference type="RefSeq" id="WP_089403050.1">
    <property type="nucleotide sequence ID" value="NZ_FZOH01000002.1"/>
</dbReference>
<dbReference type="Pfam" id="PF16976">
    <property type="entry name" value="RcpC"/>
    <property type="match status" value="1"/>
</dbReference>